<protein>
    <submittedName>
        <fullName evidence="1">Uncharacterized protein</fullName>
    </submittedName>
</protein>
<keyword evidence="2" id="KW-1185">Reference proteome</keyword>
<sequence length="168" mass="17953">QHGALLELAAVRLQYQIGGGVHQRVHGMDQVGHGLARQAHVLLLEADALVLAQHRSATLTDHAIALADGGGHMAHLVAAWLPGPQLSTQNLEGLGEEGADEVRLQLAGLGLLHLLLHRIELVEPHMLLDQGIAADDLAQVVGIQGTLDHLLQARLHLGRFAVADRLHQ</sequence>
<feature type="non-terminal residue" evidence="1">
    <location>
        <position position="1"/>
    </location>
</feature>
<organism evidence="1 2">
    <name type="scientific">Pseudoalteromonas porphyrae</name>
    <dbReference type="NCBI Taxonomy" id="187330"/>
    <lineage>
        <taxon>Bacteria</taxon>
        <taxon>Pseudomonadati</taxon>
        <taxon>Pseudomonadota</taxon>
        <taxon>Gammaproteobacteria</taxon>
        <taxon>Alteromonadales</taxon>
        <taxon>Pseudoalteromonadaceae</taxon>
        <taxon>Pseudoalteromonas</taxon>
    </lineage>
</organism>
<evidence type="ECO:0000313" key="2">
    <source>
        <dbReference type="Proteomes" id="UP000037848"/>
    </source>
</evidence>
<dbReference type="PATRIC" id="fig|187330.3.peg.813"/>
<dbReference type="EMBL" id="LHPH01000109">
    <property type="protein sequence ID" value="KPH56581.1"/>
    <property type="molecule type" value="Genomic_DNA"/>
</dbReference>
<accession>A0A0N0LU23</accession>
<dbReference type="Proteomes" id="UP000037848">
    <property type="component" value="Unassembled WGS sequence"/>
</dbReference>
<gene>
    <name evidence="1" type="ORF">ADS77_21440</name>
</gene>
<reference evidence="1 2" key="1">
    <citation type="submission" date="2015-08" db="EMBL/GenBank/DDBJ databases">
        <title>Draft Genome Sequence of Pseudoalteromonas porphyrae UCD-SED14.</title>
        <authorList>
            <person name="Coil D.A."/>
            <person name="Jospin G."/>
            <person name="Lee R.D."/>
            <person name="Eisen J.A."/>
        </authorList>
    </citation>
    <scope>NUCLEOTIDE SEQUENCE [LARGE SCALE GENOMIC DNA]</scope>
    <source>
        <strain evidence="1 2">UCD-SED14</strain>
    </source>
</reference>
<proteinExistence type="predicted"/>
<name>A0A0N0LU23_9GAMM</name>
<comment type="caution">
    <text evidence="1">The sequence shown here is derived from an EMBL/GenBank/DDBJ whole genome shotgun (WGS) entry which is preliminary data.</text>
</comment>
<dbReference type="AlphaFoldDB" id="A0A0N0LU23"/>
<evidence type="ECO:0000313" key="1">
    <source>
        <dbReference type="EMBL" id="KPH56581.1"/>
    </source>
</evidence>